<dbReference type="CDD" id="cd00590">
    <property type="entry name" value="RRM_SF"/>
    <property type="match status" value="1"/>
</dbReference>
<dbReference type="SMART" id="SM00025">
    <property type="entry name" value="Pumilio"/>
    <property type="match status" value="6"/>
</dbReference>
<feature type="domain" description="RRM" evidence="6">
    <location>
        <begin position="291"/>
        <end position="368"/>
    </location>
</feature>
<feature type="repeat" description="Pumilio" evidence="4">
    <location>
        <begin position="480"/>
        <end position="515"/>
    </location>
</feature>
<dbReference type="Gene3D" id="1.25.10.10">
    <property type="entry name" value="Leucine-rich Repeat Variant"/>
    <property type="match status" value="1"/>
</dbReference>
<dbReference type="InterPro" id="IPR012677">
    <property type="entry name" value="Nucleotide-bd_a/b_plait_sf"/>
</dbReference>
<feature type="compositionally biased region" description="Basic and acidic residues" evidence="5">
    <location>
        <begin position="80"/>
        <end position="92"/>
    </location>
</feature>
<feature type="compositionally biased region" description="Basic and acidic residues" evidence="5">
    <location>
        <begin position="142"/>
        <end position="160"/>
    </location>
</feature>
<dbReference type="PANTHER" id="PTHR12537:SF12">
    <property type="entry name" value="MATERNAL PROTEIN PUMILIO"/>
    <property type="match status" value="1"/>
</dbReference>
<sequence length="813" mass="91958">MYAPPIHDPYGSDGIPGSVAYYQPPLTHDVNLMYGHNVMVPHPTHIPVLAAVDSQYPVKESRRSHRDRSPPPPPRWAETSPRRESLGRESRHSPSRRSRLSPVKSDRRGSGGGDYKSSRRDIRSRSPPRNKHSRSPPRKRQDRVGQDRASLERGKGRVKDEEEELERLATTPGEIRVRNLPPRTLQREVDALFTWHIGDVTYVEVTDSDGTKAYVKFKTLDHAKRAVDKMYDFNFNDHLIKVYETTEDARKRYEDLRVKRNVRAGPIDWGHTYGLTTSFLESLRIEPPLVPTVFVENVDLIVTPFKLSEVFNLAGRVRNVVLSYDDQCRSKGEAKVEFEHPVEAVQAISMLNGQMLLDRKLKVTMYHEPPPDKLKFPDGLKGVGLGLGQDGAPLRDIPLLLKAADEKEVRNGNEKEVKRERDDLVIDISQDDDARSHRSHHSQGHRQSQGHRESRQRHSSPTPAINNALKELEYQGALKELEDKVLQMACSREGCAVLEQKIASGSENELKVIFRQVISSLMTVVTDMHGSLVVIKLIEAGSSMQRHALINVLKSKGPGFKGLSHHKYAYKVVVTTIEVCPLPLQLEVLEELKGHALFLAKHIHGRHVIEACLSTMGVNYVSFIIQEVVGHVVELLRDMDGILVIKKILLQLPQELSGPVFNEILANAPTIITDSCGYKIINILLENGHTSDTYHVIQALRGVFIFLAQKKHCFPILSKCISLAREDQLVWMIDEICVPDDAGLMVMMKDPNASLILIEILKACDAEQRAYLLSKINRYMNLLHGMEHGEGFFYALKYFQEDKSGGRRETSRH</sequence>
<dbReference type="SUPFAM" id="SSF54928">
    <property type="entry name" value="RNA-binding domain, RBD"/>
    <property type="match status" value="1"/>
</dbReference>
<dbReference type="RefSeq" id="XP_008486503.1">
    <property type="nucleotide sequence ID" value="XM_008488281.3"/>
</dbReference>
<dbReference type="Pfam" id="PF00806">
    <property type="entry name" value="PUF"/>
    <property type="match status" value="4"/>
</dbReference>
<dbReference type="STRING" id="121845.A0A1S3DRP7"/>
<protein>
    <submittedName>
        <fullName evidence="9">Uncharacterized protein LOC103523219</fullName>
    </submittedName>
</protein>
<organism evidence="8 9">
    <name type="scientific">Diaphorina citri</name>
    <name type="common">Asian citrus psyllid</name>
    <dbReference type="NCBI Taxonomy" id="121845"/>
    <lineage>
        <taxon>Eukaryota</taxon>
        <taxon>Metazoa</taxon>
        <taxon>Ecdysozoa</taxon>
        <taxon>Arthropoda</taxon>
        <taxon>Hexapoda</taxon>
        <taxon>Insecta</taxon>
        <taxon>Pterygota</taxon>
        <taxon>Neoptera</taxon>
        <taxon>Paraneoptera</taxon>
        <taxon>Hemiptera</taxon>
        <taxon>Sternorrhyncha</taxon>
        <taxon>Psylloidea</taxon>
        <taxon>Psyllidae</taxon>
        <taxon>Diaphorininae</taxon>
        <taxon>Diaphorina</taxon>
    </lineage>
</organism>
<feature type="region of interest" description="Disordered" evidence="5">
    <location>
        <begin position="431"/>
        <end position="463"/>
    </location>
</feature>
<dbReference type="AlphaFoldDB" id="A0A1S3DRP7"/>
<evidence type="ECO:0000313" key="8">
    <source>
        <dbReference type="Proteomes" id="UP000079169"/>
    </source>
</evidence>
<dbReference type="GO" id="GO:0005737">
    <property type="term" value="C:cytoplasm"/>
    <property type="evidence" value="ECO:0007669"/>
    <property type="project" value="TreeGrafter"/>
</dbReference>
<feature type="domain" description="PUM-HD" evidence="7">
    <location>
        <begin position="454"/>
        <end position="800"/>
    </location>
</feature>
<dbReference type="InterPro" id="IPR035979">
    <property type="entry name" value="RBD_domain_sf"/>
</dbReference>
<evidence type="ECO:0000256" key="5">
    <source>
        <dbReference type="SAM" id="MobiDB-lite"/>
    </source>
</evidence>
<accession>A0A1S3DRP7</accession>
<evidence type="ECO:0000256" key="3">
    <source>
        <dbReference type="PROSITE-ProRule" id="PRU00176"/>
    </source>
</evidence>
<reference evidence="9" key="1">
    <citation type="submission" date="2025-08" db="UniProtKB">
        <authorList>
            <consortium name="RefSeq"/>
        </authorList>
    </citation>
    <scope>IDENTIFICATION</scope>
</reference>
<evidence type="ECO:0000256" key="1">
    <source>
        <dbReference type="ARBA" id="ARBA00022737"/>
    </source>
</evidence>
<keyword evidence="2 3" id="KW-0694">RNA-binding</keyword>
<keyword evidence="8" id="KW-1185">Reference proteome</keyword>
<evidence type="ECO:0000259" key="6">
    <source>
        <dbReference type="PROSITE" id="PS50102"/>
    </source>
</evidence>
<dbReference type="InterPro" id="IPR001313">
    <property type="entry name" value="Pumilio_RNA-bd_rpt"/>
</dbReference>
<dbReference type="Gene3D" id="3.30.70.330">
    <property type="match status" value="2"/>
</dbReference>
<dbReference type="SMART" id="SM00360">
    <property type="entry name" value="RRM"/>
    <property type="match status" value="2"/>
</dbReference>
<dbReference type="InterPro" id="IPR000504">
    <property type="entry name" value="RRM_dom"/>
</dbReference>
<dbReference type="InterPro" id="IPR016024">
    <property type="entry name" value="ARM-type_fold"/>
</dbReference>
<dbReference type="GO" id="GO:0010608">
    <property type="term" value="P:post-transcriptional regulation of gene expression"/>
    <property type="evidence" value="ECO:0007669"/>
    <property type="project" value="TreeGrafter"/>
</dbReference>
<evidence type="ECO:0000256" key="2">
    <source>
        <dbReference type="ARBA" id="ARBA00022884"/>
    </source>
</evidence>
<dbReference type="PANTHER" id="PTHR12537">
    <property type="entry name" value="RNA BINDING PROTEIN PUMILIO-RELATED"/>
    <property type="match status" value="1"/>
</dbReference>
<dbReference type="InterPro" id="IPR033133">
    <property type="entry name" value="PUM-HD"/>
</dbReference>
<dbReference type="SUPFAM" id="SSF48371">
    <property type="entry name" value="ARM repeat"/>
    <property type="match status" value="1"/>
</dbReference>
<evidence type="ECO:0000259" key="7">
    <source>
        <dbReference type="PROSITE" id="PS50303"/>
    </source>
</evidence>
<dbReference type="PROSITE" id="PS50303">
    <property type="entry name" value="PUM_HD"/>
    <property type="match status" value="1"/>
</dbReference>
<evidence type="ECO:0000313" key="9">
    <source>
        <dbReference type="RefSeq" id="XP_008486503.1"/>
    </source>
</evidence>
<dbReference type="KEGG" id="dci:103523219"/>
<feature type="domain" description="RRM" evidence="6">
    <location>
        <begin position="173"/>
        <end position="247"/>
    </location>
</feature>
<name>A0A1S3DRP7_DIACI</name>
<dbReference type="GO" id="GO:0003730">
    <property type="term" value="F:mRNA 3'-UTR binding"/>
    <property type="evidence" value="ECO:0007669"/>
    <property type="project" value="TreeGrafter"/>
</dbReference>
<feature type="region of interest" description="Disordered" evidence="5">
    <location>
        <begin position="57"/>
        <end position="166"/>
    </location>
</feature>
<dbReference type="PROSITE" id="PS50302">
    <property type="entry name" value="PUM"/>
    <property type="match status" value="2"/>
</dbReference>
<dbReference type="GeneID" id="103523219"/>
<dbReference type="Proteomes" id="UP000079169">
    <property type="component" value="Unplaced"/>
</dbReference>
<feature type="repeat" description="Pumilio" evidence="4">
    <location>
        <begin position="516"/>
        <end position="551"/>
    </location>
</feature>
<gene>
    <name evidence="9" type="primary">LOC103523219</name>
</gene>
<evidence type="ECO:0000256" key="4">
    <source>
        <dbReference type="PROSITE-ProRule" id="PRU00317"/>
    </source>
</evidence>
<feature type="compositionally biased region" description="Basic residues" evidence="5">
    <location>
        <begin position="126"/>
        <end position="141"/>
    </location>
</feature>
<dbReference type="Pfam" id="PF00076">
    <property type="entry name" value="RRM_1"/>
    <property type="match status" value="2"/>
</dbReference>
<proteinExistence type="predicted"/>
<dbReference type="InterPro" id="IPR011989">
    <property type="entry name" value="ARM-like"/>
</dbReference>
<dbReference type="PaxDb" id="121845-A0A1S3DRP7"/>
<keyword evidence="1" id="KW-0677">Repeat</keyword>
<dbReference type="PROSITE" id="PS50102">
    <property type="entry name" value="RRM"/>
    <property type="match status" value="2"/>
</dbReference>